<keyword evidence="3" id="KW-0597">Phosphoprotein</keyword>
<keyword evidence="4" id="KW-0808">Transferase</keyword>
<evidence type="ECO:0000256" key="1">
    <source>
        <dbReference type="ARBA" id="ARBA00000085"/>
    </source>
</evidence>
<evidence type="ECO:0000256" key="2">
    <source>
        <dbReference type="ARBA" id="ARBA00012438"/>
    </source>
</evidence>
<dbReference type="PROSITE" id="PS50109">
    <property type="entry name" value="HIS_KIN"/>
    <property type="match status" value="1"/>
</dbReference>
<dbReference type="GO" id="GO:0005524">
    <property type="term" value="F:ATP binding"/>
    <property type="evidence" value="ECO:0007669"/>
    <property type="project" value="UniProtKB-KW"/>
</dbReference>
<dbReference type="SUPFAM" id="SSF55874">
    <property type="entry name" value="ATPase domain of HSP90 chaperone/DNA topoisomerase II/histidine kinase"/>
    <property type="match status" value="1"/>
</dbReference>
<dbReference type="CDD" id="cd16917">
    <property type="entry name" value="HATPase_UhpB-NarQ-NarX-like"/>
    <property type="match status" value="1"/>
</dbReference>
<evidence type="ECO:0000256" key="7">
    <source>
        <dbReference type="ARBA" id="ARBA00022840"/>
    </source>
</evidence>
<dbReference type="GO" id="GO:0046983">
    <property type="term" value="F:protein dimerization activity"/>
    <property type="evidence" value="ECO:0007669"/>
    <property type="project" value="InterPro"/>
</dbReference>
<organism evidence="11">
    <name type="scientific">uncultured Nocardioidaceae bacterium</name>
    <dbReference type="NCBI Taxonomy" id="253824"/>
    <lineage>
        <taxon>Bacteria</taxon>
        <taxon>Bacillati</taxon>
        <taxon>Actinomycetota</taxon>
        <taxon>Actinomycetes</taxon>
        <taxon>Propionibacteriales</taxon>
        <taxon>Nocardioidaceae</taxon>
        <taxon>environmental samples</taxon>
    </lineage>
</organism>
<keyword evidence="9" id="KW-0472">Membrane</keyword>
<name>A0A6J4MZV4_9ACTN</name>
<evidence type="ECO:0000256" key="4">
    <source>
        <dbReference type="ARBA" id="ARBA00022679"/>
    </source>
</evidence>
<sequence length="442" mass="47217">MPENLSRQPHSRQPLTALRNPVVLFLATGLLALVVIAVGTSALAEQAAAEEAVATARDTTEVLAHSVAEPAMPKGLVAGDAGAIDRFDREVLDRLLVGDVDRVKIWAGDGRVVYSDETRLIHDVYPLGEEEQAVLAQGTTDAEVSDLSRPENGYERESNGLLEVYTRIESPEGEPLLFEVYYSAEAIDTRQEQIFAQFRPITLTALGMVVLVATGLLWALTRRLRRSAEEREHLLRAAVDASDAERVRIARDLHDGVVQDLAGASFAVSALARTPDVPHSARGGLESAGESLRTSLRALRSLMVEIYPPDLHADGLVAALDDLLARAAAAGITATAHVTGAEHASDEAVALVWRVAQEAVRNALRHSGAETLSVTVDGFGDRLVLVVTDDGRGFDPEQRRGAEHFGLRGLSSLIAEAGGHLDVRSAPGAGTTIRLEISGSAR</sequence>
<feature type="transmembrane region" description="Helical" evidence="9">
    <location>
        <begin position="21"/>
        <end position="44"/>
    </location>
</feature>
<keyword evidence="5" id="KW-0547">Nucleotide-binding</keyword>
<dbReference type="Gene3D" id="3.30.565.10">
    <property type="entry name" value="Histidine kinase-like ATPase, C-terminal domain"/>
    <property type="match status" value="1"/>
</dbReference>
<dbReference type="SMART" id="SM00387">
    <property type="entry name" value="HATPase_c"/>
    <property type="match status" value="1"/>
</dbReference>
<evidence type="ECO:0000313" key="11">
    <source>
        <dbReference type="EMBL" id="CAA9373497.1"/>
    </source>
</evidence>
<evidence type="ECO:0000256" key="9">
    <source>
        <dbReference type="SAM" id="Phobius"/>
    </source>
</evidence>
<dbReference type="EMBL" id="CADCUK010000106">
    <property type="protein sequence ID" value="CAA9373497.1"/>
    <property type="molecule type" value="Genomic_DNA"/>
</dbReference>
<dbReference type="InterPro" id="IPR050482">
    <property type="entry name" value="Sensor_HK_TwoCompSys"/>
</dbReference>
<evidence type="ECO:0000256" key="5">
    <source>
        <dbReference type="ARBA" id="ARBA00022741"/>
    </source>
</evidence>
<reference evidence="11" key="1">
    <citation type="submission" date="2020-02" db="EMBL/GenBank/DDBJ databases">
        <authorList>
            <person name="Meier V. D."/>
        </authorList>
    </citation>
    <scope>NUCLEOTIDE SEQUENCE</scope>
    <source>
        <strain evidence="11">AVDCRST_MAG47</strain>
    </source>
</reference>
<gene>
    <name evidence="11" type="ORF">AVDCRST_MAG47-1461</name>
</gene>
<dbReference type="PANTHER" id="PTHR24421:SF10">
    <property type="entry name" value="NITRATE_NITRITE SENSOR PROTEIN NARQ"/>
    <property type="match status" value="1"/>
</dbReference>
<keyword evidence="8" id="KW-0902">Two-component regulatory system</keyword>
<dbReference type="PANTHER" id="PTHR24421">
    <property type="entry name" value="NITRATE/NITRITE SENSOR PROTEIN NARX-RELATED"/>
    <property type="match status" value="1"/>
</dbReference>
<keyword evidence="9" id="KW-0812">Transmembrane</keyword>
<feature type="transmembrane region" description="Helical" evidence="9">
    <location>
        <begin position="201"/>
        <end position="221"/>
    </location>
</feature>
<dbReference type="AlphaFoldDB" id="A0A6J4MZV4"/>
<evidence type="ECO:0000259" key="10">
    <source>
        <dbReference type="PROSITE" id="PS50109"/>
    </source>
</evidence>
<dbReference type="GO" id="GO:0016020">
    <property type="term" value="C:membrane"/>
    <property type="evidence" value="ECO:0007669"/>
    <property type="project" value="InterPro"/>
</dbReference>
<evidence type="ECO:0000256" key="6">
    <source>
        <dbReference type="ARBA" id="ARBA00022777"/>
    </source>
</evidence>
<dbReference type="Pfam" id="PF07730">
    <property type="entry name" value="HisKA_3"/>
    <property type="match status" value="1"/>
</dbReference>
<dbReference type="InterPro" id="IPR003594">
    <property type="entry name" value="HATPase_dom"/>
</dbReference>
<evidence type="ECO:0000256" key="3">
    <source>
        <dbReference type="ARBA" id="ARBA00022553"/>
    </source>
</evidence>
<keyword evidence="9" id="KW-1133">Transmembrane helix</keyword>
<dbReference type="EC" id="2.7.13.3" evidence="2"/>
<dbReference type="InterPro" id="IPR011712">
    <property type="entry name" value="Sig_transdc_His_kin_sub3_dim/P"/>
</dbReference>
<proteinExistence type="predicted"/>
<dbReference type="GO" id="GO:0000155">
    <property type="term" value="F:phosphorelay sensor kinase activity"/>
    <property type="evidence" value="ECO:0007669"/>
    <property type="project" value="InterPro"/>
</dbReference>
<dbReference type="Gene3D" id="1.20.5.1930">
    <property type="match status" value="1"/>
</dbReference>
<dbReference type="InterPro" id="IPR005467">
    <property type="entry name" value="His_kinase_dom"/>
</dbReference>
<dbReference type="InterPro" id="IPR036890">
    <property type="entry name" value="HATPase_C_sf"/>
</dbReference>
<protein>
    <recommendedName>
        <fullName evidence="2">histidine kinase</fullName>
        <ecNumber evidence="2">2.7.13.3</ecNumber>
    </recommendedName>
</protein>
<feature type="domain" description="Histidine kinase" evidence="10">
    <location>
        <begin position="354"/>
        <end position="441"/>
    </location>
</feature>
<evidence type="ECO:0000256" key="8">
    <source>
        <dbReference type="ARBA" id="ARBA00023012"/>
    </source>
</evidence>
<dbReference type="Pfam" id="PF02518">
    <property type="entry name" value="HATPase_c"/>
    <property type="match status" value="1"/>
</dbReference>
<accession>A0A6J4MZV4</accession>
<keyword evidence="6 11" id="KW-0418">Kinase</keyword>
<comment type="catalytic activity">
    <reaction evidence="1">
        <text>ATP + protein L-histidine = ADP + protein N-phospho-L-histidine.</text>
        <dbReference type="EC" id="2.7.13.3"/>
    </reaction>
</comment>
<keyword evidence="7" id="KW-0067">ATP-binding</keyword>